<comment type="pathway">
    <text evidence="2">Glycolipid biosynthesis; glycosylphosphatidylinositol-anchor biosynthesis.</text>
</comment>
<dbReference type="STRING" id="578459.A0A194S0M4"/>
<keyword evidence="14" id="KW-1185">Reference proteome</keyword>
<feature type="transmembrane region" description="Helical" evidence="11">
    <location>
        <begin position="177"/>
        <end position="204"/>
    </location>
</feature>
<evidence type="ECO:0000256" key="5">
    <source>
        <dbReference type="ARBA" id="ARBA00022679"/>
    </source>
</evidence>
<accession>A0A194S0M4</accession>
<proteinExistence type="inferred from homology"/>
<feature type="transmembrane region" description="Helical" evidence="11">
    <location>
        <begin position="361"/>
        <end position="380"/>
    </location>
</feature>
<feature type="transmembrane region" description="Helical" evidence="11">
    <location>
        <begin position="297"/>
        <end position="317"/>
    </location>
</feature>
<feature type="transmembrane region" description="Helical" evidence="11">
    <location>
        <begin position="392"/>
        <end position="411"/>
    </location>
</feature>
<evidence type="ECO:0000256" key="11">
    <source>
        <dbReference type="RuleBase" id="RU363075"/>
    </source>
</evidence>
<dbReference type="GO" id="GO:0000026">
    <property type="term" value="F:alpha-1,2-mannosyltransferase activity"/>
    <property type="evidence" value="ECO:0007669"/>
    <property type="project" value="TreeGrafter"/>
</dbReference>
<keyword evidence="7 11" id="KW-0256">Endoplasmic reticulum</keyword>
<dbReference type="PANTHER" id="PTHR22760:SF3">
    <property type="entry name" value="GPI MANNOSYLTRANSFERASE 4"/>
    <property type="match status" value="1"/>
</dbReference>
<dbReference type="OrthoDB" id="10066429at2759"/>
<feature type="transmembrane region" description="Helical" evidence="11">
    <location>
        <begin position="225"/>
        <end position="251"/>
    </location>
</feature>
<dbReference type="GO" id="GO:0005789">
    <property type="term" value="C:endoplasmic reticulum membrane"/>
    <property type="evidence" value="ECO:0007669"/>
    <property type="project" value="UniProtKB-SubCell"/>
</dbReference>
<keyword evidence="5 13" id="KW-0808">Transferase</keyword>
<evidence type="ECO:0000256" key="4">
    <source>
        <dbReference type="ARBA" id="ARBA00022676"/>
    </source>
</evidence>
<dbReference type="EMBL" id="KQ474080">
    <property type="protein sequence ID" value="KPV74278.1"/>
    <property type="molecule type" value="Genomic_DNA"/>
</dbReference>
<evidence type="ECO:0000256" key="7">
    <source>
        <dbReference type="ARBA" id="ARBA00022824"/>
    </source>
</evidence>
<dbReference type="InterPro" id="IPR005599">
    <property type="entry name" value="GPI_mannosylTrfase"/>
</dbReference>
<evidence type="ECO:0000256" key="2">
    <source>
        <dbReference type="ARBA" id="ARBA00004687"/>
    </source>
</evidence>
<dbReference type="EC" id="2.4.1.-" evidence="11"/>
<evidence type="ECO:0000313" key="13">
    <source>
        <dbReference type="EMBL" id="KPV74278.1"/>
    </source>
</evidence>
<dbReference type="Pfam" id="PF03901">
    <property type="entry name" value="Glyco_transf_22"/>
    <property type="match status" value="1"/>
</dbReference>
<sequence length="572" mass="61667">MLSRRRAAAAYTALAVLRVLVAFTSLSSIHPDEHFQNPEIAAAFSFDYAMSGGDRPLRTWEWRGASPCRSILPVAGSTGLAFLLVKVFLGSSPPASALFAAERAVILLFSFGIDYVVWHISRRSHLSVLLFASSPVTFTFLLRPFSNTLETVFLALAFFIFFRTLTSGRAASVARLFGLGVVLAVGIFNRITFAAFAMPLVLSTADAGSRQTSSHVSLSASSRRLVLVGTSALAGFIVAATSCIVVDTAYFSTGKVSIRTALNALAHPHSFIVTPLNLLRYNASSDNLAEHGLHPRWLHAVVNAPSLFGAGLVIVALSAADLLRPRGRLKPFDRRHLFLYLSTFFVPLVALSVLPHQEPRFLVPLVLPVVLLAPYTSIFRSATSRAGKTRRVIWVLWLAHSFGFTIMFGYLHQGGLVPATLALNGELRNSTTRIGAARAVDVVFWRTFMPPRHLLLPLAPGALVPAVRVTDLAGASSSTFLSTLAAFDLAASHVIVVAPAYTIEAQNLTCLATSTSTASSGRSDPFDTLPKRRLSPLVAGRTSYGVHVDMDRLGDLSGARWKTLGVGVWTVE</sequence>
<organism evidence="13 14">
    <name type="scientific">Rhodotorula graminis (strain WP1)</name>
    <dbReference type="NCBI Taxonomy" id="578459"/>
    <lineage>
        <taxon>Eukaryota</taxon>
        <taxon>Fungi</taxon>
        <taxon>Dikarya</taxon>
        <taxon>Basidiomycota</taxon>
        <taxon>Pucciniomycotina</taxon>
        <taxon>Microbotryomycetes</taxon>
        <taxon>Sporidiobolales</taxon>
        <taxon>Sporidiobolaceae</taxon>
        <taxon>Rhodotorula</taxon>
    </lineage>
</organism>
<feature type="chain" id="PRO_5008265416" description="Mannosyltransferase" evidence="12">
    <location>
        <begin position="29"/>
        <end position="572"/>
    </location>
</feature>
<dbReference type="GO" id="GO:0006506">
    <property type="term" value="P:GPI anchor biosynthetic process"/>
    <property type="evidence" value="ECO:0007669"/>
    <property type="project" value="UniProtKB-KW"/>
</dbReference>
<keyword evidence="3" id="KW-0337">GPI-anchor biosynthesis</keyword>
<dbReference type="Proteomes" id="UP000053890">
    <property type="component" value="Unassembled WGS sequence"/>
</dbReference>
<protein>
    <recommendedName>
        <fullName evidence="11">Mannosyltransferase</fullName>
        <ecNumber evidence="11">2.4.1.-</ecNumber>
    </recommendedName>
</protein>
<dbReference type="PANTHER" id="PTHR22760">
    <property type="entry name" value="GLYCOSYLTRANSFERASE"/>
    <property type="match status" value="1"/>
</dbReference>
<dbReference type="AlphaFoldDB" id="A0A194S0M4"/>
<feature type="transmembrane region" description="Helical" evidence="11">
    <location>
        <begin position="152"/>
        <end position="171"/>
    </location>
</feature>
<evidence type="ECO:0000313" key="14">
    <source>
        <dbReference type="Proteomes" id="UP000053890"/>
    </source>
</evidence>
<evidence type="ECO:0000256" key="6">
    <source>
        <dbReference type="ARBA" id="ARBA00022692"/>
    </source>
</evidence>
<feature type="signal peptide" evidence="12">
    <location>
        <begin position="1"/>
        <end position="28"/>
    </location>
</feature>
<gene>
    <name evidence="13" type="ORF">RHOBADRAFT_54121</name>
</gene>
<evidence type="ECO:0000256" key="3">
    <source>
        <dbReference type="ARBA" id="ARBA00022502"/>
    </source>
</evidence>
<evidence type="ECO:0000256" key="10">
    <source>
        <dbReference type="ARBA" id="ARBA00038466"/>
    </source>
</evidence>
<feature type="transmembrane region" description="Helical" evidence="11">
    <location>
        <begin position="70"/>
        <end position="89"/>
    </location>
</feature>
<comment type="similarity">
    <text evidence="10">Belongs to the glycosyltransferase 22 family. PIGZ subfamily.</text>
</comment>
<keyword evidence="8 11" id="KW-1133">Transmembrane helix</keyword>
<comment type="subcellular location">
    <subcellularLocation>
        <location evidence="1 11">Endoplasmic reticulum membrane</location>
        <topology evidence="1 11">Multi-pass membrane protein</topology>
    </subcellularLocation>
</comment>
<evidence type="ECO:0000256" key="12">
    <source>
        <dbReference type="SAM" id="SignalP"/>
    </source>
</evidence>
<reference evidence="13 14" key="1">
    <citation type="journal article" date="2015" name="Front. Microbiol.">
        <title>Genome sequence of the plant growth promoting endophytic yeast Rhodotorula graminis WP1.</title>
        <authorList>
            <person name="Firrincieli A."/>
            <person name="Otillar R."/>
            <person name="Salamov A."/>
            <person name="Schmutz J."/>
            <person name="Khan Z."/>
            <person name="Redman R.S."/>
            <person name="Fleck N.D."/>
            <person name="Lindquist E."/>
            <person name="Grigoriev I.V."/>
            <person name="Doty S.L."/>
        </authorList>
    </citation>
    <scope>NUCLEOTIDE SEQUENCE [LARGE SCALE GENOMIC DNA]</scope>
    <source>
        <strain evidence="13 14">WP1</strain>
    </source>
</reference>
<dbReference type="RefSeq" id="XP_018270327.1">
    <property type="nucleotide sequence ID" value="XM_018417160.1"/>
</dbReference>
<evidence type="ECO:0000256" key="1">
    <source>
        <dbReference type="ARBA" id="ARBA00004477"/>
    </source>
</evidence>
<keyword evidence="12" id="KW-0732">Signal</keyword>
<keyword evidence="9 11" id="KW-0472">Membrane</keyword>
<evidence type="ECO:0000256" key="8">
    <source>
        <dbReference type="ARBA" id="ARBA00022989"/>
    </source>
</evidence>
<feature type="transmembrane region" description="Helical" evidence="11">
    <location>
        <begin position="337"/>
        <end position="355"/>
    </location>
</feature>
<evidence type="ECO:0000256" key="9">
    <source>
        <dbReference type="ARBA" id="ARBA00023136"/>
    </source>
</evidence>
<feature type="transmembrane region" description="Helical" evidence="11">
    <location>
        <begin position="101"/>
        <end position="120"/>
    </location>
</feature>
<keyword evidence="6 11" id="KW-0812">Transmembrane</keyword>
<name>A0A194S0M4_RHOGW</name>
<dbReference type="GeneID" id="28977608"/>
<dbReference type="OMA" id="GIMHQNG"/>
<keyword evidence="4 11" id="KW-0328">Glycosyltransferase</keyword>